<evidence type="ECO:0000313" key="3">
    <source>
        <dbReference type="Proteomes" id="UP000298787"/>
    </source>
</evidence>
<dbReference type="Proteomes" id="UP000298787">
    <property type="component" value="Unassembled WGS sequence"/>
</dbReference>
<feature type="region of interest" description="Disordered" evidence="1">
    <location>
        <begin position="329"/>
        <end position="349"/>
    </location>
</feature>
<gene>
    <name evidence="2" type="ORF">D9C73_028442</name>
</gene>
<dbReference type="STRING" id="240159.A0A4U5TWM4"/>
<evidence type="ECO:0000256" key="1">
    <source>
        <dbReference type="SAM" id="MobiDB-lite"/>
    </source>
</evidence>
<organism evidence="2 3">
    <name type="scientific">Collichthys lucidus</name>
    <name type="common">Big head croaker</name>
    <name type="synonym">Sciaena lucida</name>
    <dbReference type="NCBI Taxonomy" id="240159"/>
    <lineage>
        <taxon>Eukaryota</taxon>
        <taxon>Metazoa</taxon>
        <taxon>Chordata</taxon>
        <taxon>Craniata</taxon>
        <taxon>Vertebrata</taxon>
        <taxon>Euteleostomi</taxon>
        <taxon>Actinopterygii</taxon>
        <taxon>Neopterygii</taxon>
        <taxon>Teleostei</taxon>
        <taxon>Neoteleostei</taxon>
        <taxon>Acanthomorphata</taxon>
        <taxon>Eupercaria</taxon>
        <taxon>Sciaenidae</taxon>
        <taxon>Collichthys</taxon>
    </lineage>
</organism>
<keyword evidence="3" id="KW-1185">Reference proteome</keyword>
<feature type="compositionally biased region" description="Polar residues" evidence="1">
    <location>
        <begin position="329"/>
        <end position="340"/>
    </location>
</feature>
<dbReference type="EMBL" id="ML241080">
    <property type="protein sequence ID" value="TKS65779.1"/>
    <property type="molecule type" value="Genomic_DNA"/>
</dbReference>
<sequence>MFSSLHARLDFFKSPRVIAECNRGRGVKLWASSQNLTPQSPCPFCGFHFDVQQPCIVRLDFFQGHPGRSAECNRGRGVELWASPQNLTPQRPCPFYGFHFDAQQPCIVRLDFFQGHPGRSAECNRGRGVKLWASSQNLTPQSPCPFCGFHFDAQQPCIVPLDIFQGHPGRWAECNRGRGVKLWASSQNLTPQSPCPYCGFHFDVQQPCIVRLDFFQGHPGRSAECNRGRGVKLWASSQNLTPQSPCPFCGFHFDVQQPCIVRLDFFQGHPGRSAECNRGRGVELWASPQNVTPQSPCPFYGFHFDVQQPCIARLDFFQGHPGLSQSATEAEVSSQGQHSAKISFPDRESNAEHGGVKLWASSQNLTPQSPCPFCGFHFDVQQPCIVRLDFFQGHPGRSAECNRGRGVKFWAIPQNVTPQNPCPFYGFHFDAQQPCIVPLDIFQGHPGRWAECNRGRGVKLWASPQNLTPQRLCPFYGFHFDVQQPCIARLDFFQGHPGRSSERNRGRGVKLWASSQNLTPRSPCPFYGFHFDGQQPCIVPLDIFQGHPGRWAECNQGRGVKFWAIPQNVTPQNPCPFCGFHFDAQQPCIVRLDFFQGHPGRSAECNRGRVVPFALVSKLHALGYQPILFIGEYDRKGHIVGDLISHLEPAGGIAKEILMKMRKLYEHLLRSSYPVENKTNSS</sequence>
<reference evidence="2 3" key="1">
    <citation type="submission" date="2019-01" db="EMBL/GenBank/DDBJ databases">
        <title>Genome Assembly of Collichthys lucidus.</title>
        <authorList>
            <person name="Cai M."/>
            <person name="Xiao S."/>
        </authorList>
    </citation>
    <scope>NUCLEOTIDE SEQUENCE [LARGE SCALE GENOMIC DNA]</scope>
    <source>
        <strain evidence="2">JT15FE1705JMU</strain>
        <tissue evidence="2">Muscle</tissue>
    </source>
</reference>
<evidence type="ECO:0000313" key="2">
    <source>
        <dbReference type="EMBL" id="TKS65779.1"/>
    </source>
</evidence>
<name>A0A4U5TWM4_COLLU</name>
<dbReference type="AlphaFoldDB" id="A0A4U5TWM4"/>
<protein>
    <submittedName>
        <fullName evidence="2">Uncharacterized protein</fullName>
    </submittedName>
</protein>
<accession>A0A4U5TWM4</accession>
<proteinExistence type="predicted"/>